<dbReference type="EMBL" id="BK032759">
    <property type="protein sequence ID" value="DAF58772.1"/>
    <property type="molecule type" value="Genomic_DNA"/>
</dbReference>
<feature type="transmembrane region" description="Helical" evidence="1">
    <location>
        <begin position="7"/>
        <end position="28"/>
    </location>
</feature>
<feature type="transmembrane region" description="Helical" evidence="1">
    <location>
        <begin position="34"/>
        <end position="56"/>
    </location>
</feature>
<keyword evidence="1" id="KW-0472">Membrane</keyword>
<evidence type="ECO:0000313" key="2">
    <source>
        <dbReference type="EMBL" id="DAF58772.1"/>
    </source>
</evidence>
<proteinExistence type="predicted"/>
<reference evidence="2" key="1">
    <citation type="journal article" date="2021" name="Proc. Natl. Acad. Sci. U.S.A.">
        <title>A Catalog of Tens of Thousands of Viruses from Human Metagenomes Reveals Hidden Associations with Chronic Diseases.</title>
        <authorList>
            <person name="Tisza M.J."/>
            <person name="Buck C.B."/>
        </authorList>
    </citation>
    <scope>NUCLEOTIDE SEQUENCE</scope>
    <source>
        <strain evidence="2">CtxMM9</strain>
    </source>
</reference>
<keyword evidence="1" id="KW-1133">Transmembrane helix</keyword>
<organism evidence="2">
    <name type="scientific">Siphoviridae sp. ctxMM9</name>
    <dbReference type="NCBI Taxonomy" id="2827973"/>
    <lineage>
        <taxon>Viruses</taxon>
        <taxon>Duplodnaviria</taxon>
        <taxon>Heunggongvirae</taxon>
        <taxon>Uroviricota</taxon>
        <taxon>Caudoviricetes</taxon>
    </lineage>
</organism>
<keyword evidence="1" id="KW-0812">Transmembrane</keyword>
<accession>A0A8S5T602</accession>
<protein>
    <submittedName>
        <fullName evidence="2">Uncharacterized protein</fullName>
    </submittedName>
</protein>
<sequence>MTTVIYLVFFFMRTGIAAACSMFGWSIICDPLNLPVLGLYDWFCLWLMASTVHFLFHDIEMLLNSTDE</sequence>
<name>A0A8S5T602_9CAUD</name>
<evidence type="ECO:0000256" key="1">
    <source>
        <dbReference type="SAM" id="Phobius"/>
    </source>
</evidence>